<proteinExistence type="predicted"/>
<dbReference type="Proteomes" id="UP000567293">
    <property type="component" value="Unassembled WGS sequence"/>
</dbReference>
<protein>
    <submittedName>
        <fullName evidence="2">Uncharacterized protein</fullName>
    </submittedName>
</protein>
<evidence type="ECO:0000256" key="1">
    <source>
        <dbReference type="SAM" id="Phobius"/>
    </source>
</evidence>
<sequence>MGIFLFFGRGDGLFCRSRSDLAPIFFVRLWVWNARGYHRPAPLGNAVGVAFFMLGAVLVIAGQGWFLRRFWDGA</sequence>
<reference evidence="2" key="1">
    <citation type="submission" date="2020-06" db="EMBL/GenBank/DDBJ databases">
        <title>Legume-microbial interactions unlock mineral nutrients during tropical forest succession.</title>
        <authorList>
            <person name="Epihov D.Z."/>
        </authorList>
    </citation>
    <scope>NUCLEOTIDE SEQUENCE [LARGE SCALE GENOMIC DNA]</scope>
    <source>
        <strain evidence="2">Pan2503</strain>
    </source>
</reference>
<keyword evidence="1" id="KW-0812">Transmembrane</keyword>
<feature type="transmembrane region" description="Helical" evidence="1">
    <location>
        <begin position="46"/>
        <end position="67"/>
    </location>
</feature>
<evidence type="ECO:0000313" key="3">
    <source>
        <dbReference type="Proteomes" id="UP000567293"/>
    </source>
</evidence>
<keyword evidence="3" id="KW-1185">Reference proteome</keyword>
<organism evidence="2 3">
    <name type="scientific">Candidatus Acidiferrum panamense</name>
    <dbReference type="NCBI Taxonomy" id="2741543"/>
    <lineage>
        <taxon>Bacteria</taxon>
        <taxon>Pseudomonadati</taxon>
        <taxon>Acidobacteriota</taxon>
        <taxon>Terriglobia</taxon>
        <taxon>Candidatus Acidiferrales</taxon>
        <taxon>Candidatus Acidiferrum</taxon>
    </lineage>
</organism>
<dbReference type="EMBL" id="JACDQQ010000918">
    <property type="protein sequence ID" value="MBA0085230.1"/>
    <property type="molecule type" value="Genomic_DNA"/>
</dbReference>
<comment type="caution">
    <text evidence="2">The sequence shown here is derived from an EMBL/GenBank/DDBJ whole genome shotgun (WGS) entry which is preliminary data.</text>
</comment>
<accession>A0A7V8SWE9</accession>
<evidence type="ECO:0000313" key="2">
    <source>
        <dbReference type="EMBL" id="MBA0085230.1"/>
    </source>
</evidence>
<name>A0A7V8SWE9_9BACT</name>
<keyword evidence="1" id="KW-0472">Membrane</keyword>
<keyword evidence="1" id="KW-1133">Transmembrane helix</keyword>
<dbReference type="AlphaFoldDB" id="A0A7V8SWE9"/>
<gene>
    <name evidence="2" type="ORF">HRJ53_09550</name>
</gene>